<dbReference type="STRING" id="54.SAMN02745121_08711"/>
<dbReference type="RefSeq" id="WP_177326070.1">
    <property type="nucleotide sequence ID" value="NZ_FOMX01000067.1"/>
</dbReference>
<proteinExistence type="predicted"/>
<feature type="non-terminal residue" evidence="2">
    <location>
        <position position="95"/>
    </location>
</feature>
<protein>
    <submittedName>
        <fullName evidence="2">Transposase DDE domain group 1</fullName>
    </submittedName>
</protein>
<dbReference type="InterPro" id="IPR025668">
    <property type="entry name" value="Tnp_DDE_dom"/>
</dbReference>
<evidence type="ECO:0000313" key="2">
    <source>
        <dbReference type="EMBL" id="SFF41534.1"/>
    </source>
</evidence>
<evidence type="ECO:0000259" key="1">
    <source>
        <dbReference type="Pfam" id="PF13701"/>
    </source>
</evidence>
<organism evidence="2 3">
    <name type="scientific">Nannocystis exedens</name>
    <dbReference type="NCBI Taxonomy" id="54"/>
    <lineage>
        <taxon>Bacteria</taxon>
        <taxon>Pseudomonadati</taxon>
        <taxon>Myxococcota</taxon>
        <taxon>Polyangia</taxon>
        <taxon>Nannocystales</taxon>
        <taxon>Nannocystaceae</taxon>
        <taxon>Nannocystis</taxon>
    </lineage>
</organism>
<gene>
    <name evidence="2" type="ORF">SAMN02745121_08711</name>
</gene>
<accession>A0A1I2IH18</accession>
<name>A0A1I2IH18_9BACT</name>
<dbReference type="Proteomes" id="UP000199400">
    <property type="component" value="Unassembled WGS sequence"/>
</dbReference>
<sequence length="95" mass="10763">MKRLLTTQGYGRNTTRCIRTEFDFQPAGRRRVEAAFDAGRVSSDGGLLLLRELTKSSGVFRDFAACFRDHRDPSRVEHTVEELLAQRVLGLLCGY</sequence>
<keyword evidence="3" id="KW-1185">Reference proteome</keyword>
<reference evidence="3" key="1">
    <citation type="submission" date="2016-10" db="EMBL/GenBank/DDBJ databases">
        <authorList>
            <person name="Varghese N."/>
            <person name="Submissions S."/>
        </authorList>
    </citation>
    <scope>NUCLEOTIDE SEQUENCE [LARGE SCALE GENOMIC DNA]</scope>
    <source>
        <strain evidence="3">ATCC 25963</strain>
    </source>
</reference>
<dbReference type="AlphaFoldDB" id="A0A1I2IH18"/>
<evidence type="ECO:0000313" key="3">
    <source>
        <dbReference type="Proteomes" id="UP000199400"/>
    </source>
</evidence>
<feature type="domain" description="Transposase DDE" evidence="1">
    <location>
        <begin position="25"/>
        <end position="95"/>
    </location>
</feature>
<dbReference type="Pfam" id="PF13701">
    <property type="entry name" value="DDE_Tnp_1_4"/>
    <property type="match status" value="1"/>
</dbReference>
<dbReference type="EMBL" id="FOMX01000067">
    <property type="protein sequence ID" value="SFF41534.1"/>
    <property type="molecule type" value="Genomic_DNA"/>
</dbReference>